<evidence type="ECO:0000313" key="2">
    <source>
        <dbReference type="EMBL" id="KWT93238.1"/>
    </source>
</evidence>
<accession>A0ABR5SJ07</accession>
<proteinExistence type="predicted"/>
<feature type="region of interest" description="Disordered" evidence="1">
    <location>
        <begin position="215"/>
        <end position="236"/>
    </location>
</feature>
<dbReference type="EMBL" id="LNQR01000012">
    <property type="protein sequence ID" value="KWT93238.1"/>
    <property type="molecule type" value="Genomic_DNA"/>
</dbReference>
<gene>
    <name evidence="2" type="ORF">ASN18_0321</name>
</gene>
<name>A0ABR5SJ07_9BACT</name>
<evidence type="ECO:0000256" key="1">
    <source>
        <dbReference type="SAM" id="MobiDB-lite"/>
    </source>
</evidence>
<keyword evidence="3" id="KW-1185">Reference proteome</keyword>
<reference evidence="2 3" key="1">
    <citation type="submission" date="2015-11" db="EMBL/GenBank/DDBJ databases">
        <authorList>
            <person name="Lin W."/>
        </authorList>
    </citation>
    <scope>NUCLEOTIDE SEQUENCE [LARGE SCALE GENOMIC DNA]</scope>
    <source>
        <strain evidence="2 3">HCH-1</strain>
    </source>
</reference>
<organism evidence="2 3">
    <name type="scientific">Candidatus Magnetominusculus xianensis</name>
    <dbReference type="NCBI Taxonomy" id="1748249"/>
    <lineage>
        <taxon>Bacteria</taxon>
        <taxon>Pseudomonadati</taxon>
        <taxon>Nitrospirota</taxon>
        <taxon>Nitrospiria</taxon>
        <taxon>Nitrospirales</taxon>
        <taxon>Nitrospiraceae</taxon>
        <taxon>Candidatus Magnetominusculus</taxon>
    </lineage>
</organism>
<comment type="caution">
    <text evidence="2">The sequence shown here is derived from an EMBL/GenBank/DDBJ whole genome shotgun (WGS) entry which is preliminary data.</text>
</comment>
<evidence type="ECO:0008006" key="4">
    <source>
        <dbReference type="Google" id="ProtNLM"/>
    </source>
</evidence>
<evidence type="ECO:0000313" key="3">
    <source>
        <dbReference type="Proteomes" id="UP000060487"/>
    </source>
</evidence>
<sequence>MTPRPIFLLDLVISSILSRGYLFKSITLSRKWTALCVTAFNLSQSTVMPPSRLTAILERFIEPRLQDSKGRSGCSPHGFVASILPTSGVGFDSFILSMNMMPGSPFSHACFTIKSNTYAASSLPVPVPPRGFISSYSEFELTASINFVVSAADILKLFSFVLLDLHVIKSMMSGWSTLRMAMLAPRRVPPCLTASVAVSKTAIKDTGPLDMPFVEPTTSPFGRSDEKLKPVPPPDL</sequence>
<protein>
    <recommendedName>
        <fullName evidence="4">Secreted protein</fullName>
    </recommendedName>
</protein>
<dbReference type="Proteomes" id="UP000060487">
    <property type="component" value="Unassembled WGS sequence"/>
</dbReference>